<evidence type="ECO:0000256" key="9">
    <source>
        <dbReference type="ARBA" id="ARBA00042732"/>
    </source>
</evidence>
<keyword evidence="11" id="KW-0540">Nuclease</keyword>
<dbReference type="PROSITE" id="PS50164">
    <property type="entry name" value="GIY_YIG"/>
    <property type="match status" value="1"/>
</dbReference>
<dbReference type="SUPFAM" id="SSF82771">
    <property type="entry name" value="GIY-YIG endonuclease"/>
    <property type="match status" value="1"/>
</dbReference>
<keyword evidence="4" id="KW-0267">Excision nuclease</keyword>
<comment type="caution">
    <text evidence="11">The sequence shown here is derived from an EMBL/GenBank/DDBJ whole genome shotgun (WGS) entry which is preliminary data.</text>
</comment>
<dbReference type="OrthoDB" id="9803913at2"/>
<dbReference type="InterPro" id="IPR047296">
    <property type="entry name" value="GIY-YIG_UvrC_Cho"/>
</dbReference>
<dbReference type="Gene3D" id="3.40.1440.10">
    <property type="entry name" value="GIY-YIG endonuclease"/>
    <property type="match status" value="1"/>
</dbReference>
<evidence type="ECO:0000313" key="12">
    <source>
        <dbReference type="Proteomes" id="UP000289792"/>
    </source>
</evidence>
<dbReference type="PANTHER" id="PTHR30562:SF10">
    <property type="entry name" value="EXCINUCLEASE CHO"/>
    <property type="match status" value="1"/>
</dbReference>
<dbReference type="GO" id="GO:0016787">
    <property type="term" value="F:hydrolase activity"/>
    <property type="evidence" value="ECO:0007669"/>
    <property type="project" value="UniProtKB-KW"/>
</dbReference>
<dbReference type="EMBL" id="SDDZ01000004">
    <property type="protein sequence ID" value="RXJ50221.1"/>
    <property type="molecule type" value="Genomic_DNA"/>
</dbReference>
<dbReference type="RefSeq" id="WP_129017191.1">
    <property type="nucleotide sequence ID" value="NZ_SDDZ01000004.1"/>
</dbReference>
<dbReference type="GO" id="GO:0006289">
    <property type="term" value="P:nucleotide-excision repair"/>
    <property type="evidence" value="ECO:0007669"/>
    <property type="project" value="InterPro"/>
</dbReference>
<dbReference type="GO" id="GO:0004519">
    <property type="term" value="F:endonuclease activity"/>
    <property type="evidence" value="ECO:0007669"/>
    <property type="project" value="UniProtKB-KW"/>
</dbReference>
<evidence type="ECO:0000256" key="7">
    <source>
        <dbReference type="ARBA" id="ARBA00040756"/>
    </source>
</evidence>
<keyword evidence="3" id="KW-0378">Hydrolase</keyword>
<evidence type="ECO:0000313" key="11">
    <source>
        <dbReference type="EMBL" id="RXJ50221.1"/>
    </source>
</evidence>
<dbReference type="InterPro" id="IPR000305">
    <property type="entry name" value="GIY-YIG_endonuc"/>
</dbReference>
<dbReference type="InterPro" id="IPR035901">
    <property type="entry name" value="GIY-YIG_endonuc_sf"/>
</dbReference>
<evidence type="ECO:0000259" key="10">
    <source>
        <dbReference type="PROSITE" id="PS50164"/>
    </source>
</evidence>
<keyword evidence="2" id="KW-0228">DNA excision</keyword>
<keyword evidence="5" id="KW-0234">DNA repair</keyword>
<keyword evidence="12" id="KW-1185">Reference proteome</keyword>
<dbReference type="GO" id="GO:0009432">
    <property type="term" value="P:SOS response"/>
    <property type="evidence" value="ECO:0007669"/>
    <property type="project" value="UniProtKB-KW"/>
</dbReference>
<reference evidence="11 12" key="1">
    <citation type="submission" date="2019-01" db="EMBL/GenBank/DDBJ databases">
        <title>Genome sequence of the Antarctic species Gelidibacter gilvus ACAM 158(T).</title>
        <authorList>
            <person name="Bowman J.P."/>
        </authorList>
    </citation>
    <scope>NUCLEOTIDE SEQUENCE [LARGE SCALE GENOMIC DNA]</scope>
    <source>
        <strain evidence="11 12">IC158</strain>
    </source>
</reference>
<organism evidence="11 12">
    <name type="scientific">Gelidibacter gilvus</name>
    <dbReference type="NCBI Taxonomy" id="59602"/>
    <lineage>
        <taxon>Bacteria</taxon>
        <taxon>Pseudomonadati</taxon>
        <taxon>Bacteroidota</taxon>
        <taxon>Flavobacteriia</taxon>
        <taxon>Flavobacteriales</taxon>
        <taxon>Flavobacteriaceae</taxon>
        <taxon>Gelidibacter</taxon>
    </lineage>
</organism>
<evidence type="ECO:0000256" key="2">
    <source>
        <dbReference type="ARBA" id="ARBA00022769"/>
    </source>
</evidence>
<dbReference type="PANTHER" id="PTHR30562">
    <property type="entry name" value="UVRC/OXIDOREDUCTASE"/>
    <property type="match status" value="1"/>
</dbReference>
<evidence type="ECO:0000256" key="8">
    <source>
        <dbReference type="ARBA" id="ARBA00042138"/>
    </source>
</evidence>
<evidence type="ECO:0000256" key="3">
    <source>
        <dbReference type="ARBA" id="ARBA00022801"/>
    </source>
</evidence>
<dbReference type="AlphaFoldDB" id="A0A4Q0XG61"/>
<dbReference type="GO" id="GO:0009380">
    <property type="term" value="C:excinuclease repair complex"/>
    <property type="evidence" value="ECO:0007669"/>
    <property type="project" value="TreeGrafter"/>
</dbReference>
<keyword evidence="1" id="KW-0227">DNA damage</keyword>
<dbReference type="InterPro" id="IPR050066">
    <property type="entry name" value="UvrABC_protein_C"/>
</dbReference>
<sequence length="437" mass="50306">MVFIYIQTINAGKRADVPYRITLKTEALSEASICFNFRPEISISKGCYETHRLDRLDVLSAPPFCDIADELIELFSNQQLVFSEALQFRLLKSLFKTIGYNFDIRPKILFHPNGNLPEHPISALLEQNSKLHEQSVAYARAFVMLMPRYLNEPALKNADVPRSHKATSPDLSHYKIAPGVYYFLDHQEAIVYVGKAKNIRKRLQSHFSQGETRNHINYASINSVDVEYTGNDILAQLIESAEIKKLKPIYNTQQIIDPAPYIINRAKTAKGIHKLQITRKDIKDNMPERYFNRGSVKHSLEQFCSEYGLCRKHCGLETVKGPCSNVTIKHQQCVCADPALITAYNERFETAFEHFKNKKSRKIYKLKGRHNQEDAFIYTVNDIYEGYGFIDKHELIYTPNDILGHLIAQHNNYDTSRILDGLKNQVPKDHILILSER</sequence>
<gene>
    <name evidence="11" type="ORF">ESZ48_09575</name>
</gene>
<evidence type="ECO:0000256" key="1">
    <source>
        <dbReference type="ARBA" id="ARBA00022763"/>
    </source>
</evidence>
<dbReference type="Proteomes" id="UP000289792">
    <property type="component" value="Unassembled WGS sequence"/>
</dbReference>
<dbReference type="CDD" id="cd10434">
    <property type="entry name" value="GIY-YIG_UvrC_Cho"/>
    <property type="match status" value="1"/>
</dbReference>
<evidence type="ECO:0000256" key="6">
    <source>
        <dbReference type="ARBA" id="ARBA00023236"/>
    </source>
</evidence>
<name>A0A4Q0XG61_9FLAO</name>
<evidence type="ECO:0000256" key="4">
    <source>
        <dbReference type="ARBA" id="ARBA00022881"/>
    </source>
</evidence>
<protein>
    <recommendedName>
        <fullName evidence="7">Excinuclease cho</fullName>
    </recommendedName>
    <alternativeName>
        <fullName evidence="9">Endonuclease cho</fullName>
    </alternativeName>
    <alternativeName>
        <fullName evidence="8">UvrC homolog protein</fullName>
    </alternativeName>
</protein>
<proteinExistence type="predicted"/>
<dbReference type="Pfam" id="PF01541">
    <property type="entry name" value="GIY-YIG"/>
    <property type="match status" value="1"/>
</dbReference>
<accession>A0A4Q0XG61</accession>
<evidence type="ECO:0000256" key="5">
    <source>
        <dbReference type="ARBA" id="ARBA00023204"/>
    </source>
</evidence>
<keyword evidence="11" id="KW-0255">Endonuclease</keyword>
<feature type="domain" description="GIY-YIG" evidence="10">
    <location>
        <begin position="176"/>
        <end position="252"/>
    </location>
</feature>
<dbReference type="SMART" id="SM00465">
    <property type="entry name" value="GIYc"/>
    <property type="match status" value="1"/>
</dbReference>
<keyword evidence="6" id="KW-0742">SOS response</keyword>